<keyword evidence="3" id="KW-0732">Signal</keyword>
<comment type="caution">
    <text evidence="4">The sequence shown here is derived from an EMBL/GenBank/DDBJ whole genome shotgun (WGS) entry which is preliminary data.</text>
</comment>
<reference evidence="4" key="1">
    <citation type="submission" date="2020-05" db="EMBL/GenBank/DDBJ databases">
        <title>Fertoebacter nigrum gen. nov., sp. nov., a new member of the family Rhodobacteraceae.</title>
        <authorList>
            <person name="Szuroczki S."/>
            <person name="Abbaszade G."/>
            <person name="Buni D."/>
            <person name="Schumann P."/>
            <person name="Toth E."/>
        </authorList>
    </citation>
    <scope>NUCLEOTIDE SEQUENCE</scope>
    <source>
        <strain evidence="4">RG-N-1a</strain>
    </source>
</reference>
<feature type="chain" id="PRO_5036500183" evidence="3">
    <location>
        <begin position="22"/>
        <end position="214"/>
    </location>
</feature>
<dbReference type="CDD" id="cd01062">
    <property type="entry name" value="RNase_T2_prok"/>
    <property type="match status" value="1"/>
</dbReference>
<dbReference type="AlphaFoldDB" id="A0A8X8H1V4"/>
<dbReference type="SUPFAM" id="SSF55895">
    <property type="entry name" value="Ribonuclease Rh-like"/>
    <property type="match status" value="1"/>
</dbReference>
<evidence type="ECO:0000313" key="4">
    <source>
        <dbReference type="EMBL" id="NUB44729.1"/>
    </source>
</evidence>
<protein>
    <submittedName>
        <fullName evidence="4">Ribonuclease T2</fullName>
    </submittedName>
</protein>
<dbReference type="GO" id="GO:0033897">
    <property type="term" value="F:ribonuclease T2 activity"/>
    <property type="evidence" value="ECO:0007669"/>
    <property type="project" value="InterPro"/>
</dbReference>
<sequence length="214" mass="23508">MRWVMVWLALAGAGLSGVARAEGERAGDFDYYVMALSWSANWCALEGDARRDAQCAPGRGFDFVLHGLWPQYEDGWPSYCRTGERDPSRAESEAMADVMGGSGAAWYQWKKHGRCAGLSARAYYALMRDAVARVAVPEVFTRLRQDVRLPASVVEEAFLEANPGLAADGVAVTCRDGHVQEVRVCLTKDLTPRACGADVARECRLRDAVMEAVR</sequence>
<name>A0A8X8H1V4_9RHOB</name>
<evidence type="ECO:0000256" key="3">
    <source>
        <dbReference type="SAM" id="SignalP"/>
    </source>
</evidence>
<feature type="signal peptide" evidence="3">
    <location>
        <begin position="1"/>
        <end position="21"/>
    </location>
</feature>
<dbReference type="EMBL" id="WHUT02000005">
    <property type="protein sequence ID" value="NUB44729.1"/>
    <property type="molecule type" value="Genomic_DNA"/>
</dbReference>
<dbReference type="GO" id="GO:0003723">
    <property type="term" value="F:RNA binding"/>
    <property type="evidence" value="ECO:0007669"/>
    <property type="project" value="InterPro"/>
</dbReference>
<dbReference type="InterPro" id="IPR001568">
    <property type="entry name" value="RNase_T2-like"/>
</dbReference>
<dbReference type="GO" id="GO:0006401">
    <property type="term" value="P:RNA catabolic process"/>
    <property type="evidence" value="ECO:0007669"/>
    <property type="project" value="UniProtKB-ARBA"/>
</dbReference>
<dbReference type="InterPro" id="IPR039378">
    <property type="entry name" value="RNase_T2_prok"/>
</dbReference>
<dbReference type="PANTHER" id="PTHR11240:SF22">
    <property type="entry name" value="RIBONUCLEASE T2"/>
    <property type="match status" value="1"/>
</dbReference>
<dbReference type="InterPro" id="IPR036430">
    <property type="entry name" value="RNase_T2-like_sf"/>
</dbReference>
<organism evidence="4 5">
    <name type="scientific">Fertoeibacter niger</name>
    <dbReference type="NCBI Taxonomy" id="2656921"/>
    <lineage>
        <taxon>Bacteria</taxon>
        <taxon>Pseudomonadati</taxon>
        <taxon>Pseudomonadota</taxon>
        <taxon>Alphaproteobacteria</taxon>
        <taxon>Rhodobacterales</taxon>
        <taxon>Paracoccaceae</taxon>
        <taxon>Fertoeibacter</taxon>
    </lineage>
</organism>
<dbReference type="Pfam" id="PF00445">
    <property type="entry name" value="Ribonuclease_T2"/>
    <property type="match status" value="1"/>
</dbReference>
<gene>
    <name evidence="4" type="ORF">GEU84_010075</name>
</gene>
<dbReference type="Gene3D" id="3.90.730.10">
    <property type="entry name" value="Ribonuclease T2-like"/>
    <property type="match status" value="1"/>
</dbReference>
<dbReference type="PANTHER" id="PTHR11240">
    <property type="entry name" value="RIBONUCLEASE T2"/>
    <property type="match status" value="1"/>
</dbReference>
<proteinExistence type="inferred from homology"/>
<dbReference type="Proteomes" id="UP000484076">
    <property type="component" value="Unassembled WGS sequence"/>
</dbReference>
<evidence type="ECO:0000256" key="2">
    <source>
        <dbReference type="RuleBase" id="RU004328"/>
    </source>
</evidence>
<dbReference type="RefSeq" id="WP_152826037.1">
    <property type="nucleotide sequence ID" value="NZ_WHUT02000005.1"/>
</dbReference>
<evidence type="ECO:0000313" key="5">
    <source>
        <dbReference type="Proteomes" id="UP000484076"/>
    </source>
</evidence>
<dbReference type="PROSITE" id="PS00530">
    <property type="entry name" value="RNASE_T2_1"/>
    <property type="match status" value="1"/>
</dbReference>
<accession>A0A8X8H1V4</accession>
<keyword evidence="5" id="KW-1185">Reference proteome</keyword>
<evidence type="ECO:0000256" key="1">
    <source>
        <dbReference type="ARBA" id="ARBA00007469"/>
    </source>
</evidence>
<dbReference type="InterPro" id="IPR018188">
    <property type="entry name" value="RNase_T2_His_AS_1"/>
</dbReference>
<comment type="similarity">
    <text evidence="1 2">Belongs to the RNase T2 family.</text>
</comment>